<evidence type="ECO:0000313" key="7">
    <source>
        <dbReference type="Proteomes" id="UP000007887"/>
    </source>
</evidence>
<evidence type="ECO:0000256" key="2">
    <source>
        <dbReference type="ARBA" id="ARBA00022971"/>
    </source>
</evidence>
<dbReference type="RefSeq" id="WP_014426065.1">
    <property type="nucleotide sequence ID" value="NC_017070.1"/>
</dbReference>
<comment type="similarity">
    <text evidence="1">Belongs to the MobA/MobL family.</text>
</comment>
<dbReference type="Gene3D" id="3.30.930.30">
    <property type="match status" value="1"/>
</dbReference>
<keyword evidence="6" id="KW-0614">Plasmid</keyword>
<name>I0GVH8_SELRL</name>
<feature type="compositionally biased region" description="Basic and acidic residues" evidence="4">
    <location>
        <begin position="23"/>
        <end position="44"/>
    </location>
</feature>
<dbReference type="InterPro" id="IPR005053">
    <property type="entry name" value="MobA_MobL"/>
</dbReference>
<feature type="region of interest" description="Disordered" evidence="4">
    <location>
        <begin position="1"/>
        <end position="58"/>
    </location>
</feature>
<dbReference type="PATRIC" id="fig|927704.6.peg.3576"/>
<evidence type="ECO:0000256" key="3">
    <source>
        <dbReference type="SAM" id="Coils"/>
    </source>
</evidence>
<gene>
    <name evidence="6" type="ordered locus">SELR_pSRC600130</name>
</gene>
<feature type="compositionally biased region" description="Basic residues" evidence="4">
    <location>
        <begin position="1"/>
        <end position="15"/>
    </location>
</feature>
<dbReference type="HOGENOM" id="CLU_012252_0_0_9"/>
<dbReference type="EMBL" id="AP012295">
    <property type="protein sequence ID" value="BAL84765.1"/>
    <property type="molecule type" value="Genomic_DNA"/>
</dbReference>
<dbReference type="OrthoDB" id="1634048at2"/>
<evidence type="ECO:0000313" key="6">
    <source>
        <dbReference type="EMBL" id="BAL84765.1"/>
    </source>
</evidence>
<dbReference type="AlphaFoldDB" id="I0GVH8"/>
<feature type="compositionally biased region" description="Basic and acidic residues" evidence="4">
    <location>
        <begin position="712"/>
        <end position="727"/>
    </location>
</feature>
<dbReference type="Pfam" id="PF03389">
    <property type="entry name" value="MobA_MobL"/>
    <property type="match status" value="1"/>
</dbReference>
<evidence type="ECO:0000256" key="1">
    <source>
        <dbReference type="ARBA" id="ARBA00010873"/>
    </source>
</evidence>
<feature type="coiled-coil region" evidence="3">
    <location>
        <begin position="476"/>
        <end position="503"/>
    </location>
</feature>
<organism evidence="6 7">
    <name type="scientific">Selenomonas ruminantium subsp. lactilytica (strain NBRC 103574 / TAM6421)</name>
    <dbReference type="NCBI Taxonomy" id="927704"/>
    <lineage>
        <taxon>Bacteria</taxon>
        <taxon>Bacillati</taxon>
        <taxon>Bacillota</taxon>
        <taxon>Negativicutes</taxon>
        <taxon>Selenomonadales</taxon>
        <taxon>Selenomonadaceae</taxon>
        <taxon>Selenomonas</taxon>
    </lineage>
</organism>
<keyword evidence="3" id="KW-0175">Coiled coil</keyword>
<accession>I0GVH8</accession>
<feature type="domain" description="MobA/MobL protein" evidence="5">
    <location>
        <begin position="61"/>
        <end position="249"/>
    </location>
</feature>
<sequence>MAMYHFRIKSSKRPKGNSVSAAEHSDYINRTGRYKDYDQKEKGHGAQSVSSPPADTSAASHLQYINRESVFQKRGGCVYSKNHLPKWADGSAKTFFTAADKYERFNGERYKEIEFSLPNELNLDEQKKIVDEFINQHLQDFYYAYAIHDKIGSMSDGERQPHVHIMFSTREIDDVEREKERPPELFFRQYNGKNPAKGGCRKSWKWNSADRKKYLMRLRRDYAKIQNEALERNGINLRVDHRTLEAQREEALSSGNYFIADLLDKKPEKSVGPVELIKSDSKLVHTQKKLREINHQREQTIITSFMIKDAMDRDKMEEKSQDLKQRQERIFASEPDIEDADEQAYFTEEKQKIQEMYKDMVAFYGITIWAPRAVEMASLDTMTTEEKELWQDLKSYGKEKREWEILKSRMIEPPGDDVEALEAYLKICPEIDKELDKINLKIRQAAADIRPVFERLKLPHNKASILKRAAFYVNDNRLAKTEIRKLQRNMDSKLKALDKHIKDYFAVRQKNREYSAEEVASILNASISRQETAEKRLAKELYHMRKRVFSYPRAIEMAKNNYVQGAFKQLRADKRELKKREDRLSPEERKNAWQEIDRREQELEARCNTAVGRSKIEAIAAGILRKNAPIAKEYNELCAKHRALKDSIIQTKYQSQRVTTRAPREQGNKFRVAPSSSGGGGGSIYPTPSRDADLISKALSGGAKEAQLVARSKPDEPDDWKWLSEAEKDDLRHDMRSIDRY</sequence>
<feature type="region of interest" description="Disordered" evidence="4">
    <location>
        <begin position="655"/>
        <end position="691"/>
    </location>
</feature>
<protein>
    <submittedName>
        <fullName evidence="6">Putative mobilization proteins</fullName>
    </submittedName>
</protein>
<evidence type="ECO:0000256" key="4">
    <source>
        <dbReference type="SAM" id="MobiDB-lite"/>
    </source>
</evidence>
<feature type="compositionally biased region" description="Polar residues" evidence="4">
    <location>
        <begin position="47"/>
        <end position="58"/>
    </location>
</feature>
<geneLocation type="plasmid" evidence="6 7">
    <name>pSRC6</name>
</geneLocation>
<dbReference type="Proteomes" id="UP000007887">
    <property type="component" value="Plasmid pSRC6"/>
</dbReference>
<feature type="region of interest" description="Disordered" evidence="4">
    <location>
        <begin position="703"/>
        <end position="727"/>
    </location>
</feature>
<dbReference type="KEGG" id="sri:SELR_pSRC600130"/>
<proteinExistence type="inferred from homology"/>
<keyword evidence="2" id="KW-0184">Conjugation</keyword>
<dbReference type="GeneID" id="61463073"/>
<evidence type="ECO:0000259" key="5">
    <source>
        <dbReference type="Pfam" id="PF03389"/>
    </source>
</evidence>
<reference evidence="6 7" key="1">
    <citation type="submission" date="2011-10" db="EMBL/GenBank/DDBJ databases">
        <title>Whole genome sequence of Selenomonas ruminantium subsp. lactilytica TAM6421.</title>
        <authorList>
            <person name="Oguchi A."/>
            <person name="Ankai A."/>
            <person name="Kaneko J."/>
            <person name="Yamada-Narita S."/>
            <person name="Fukui S."/>
            <person name="Takahashi M."/>
            <person name="Onodera T."/>
            <person name="Kojima S."/>
            <person name="Fushimi T."/>
            <person name="Abe N."/>
            <person name="Kamio Y."/>
            <person name="Yamazaki S."/>
            <person name="Fujita N."/>
        </authorList>
    </citation>
    <scope>NUCLEOTIDE SEQUENCE [LARGE SCALE GENOMIC DNA]</scope>
    <source>
        <strain evidence="7">NBRC 103574 / TAM6421</strain>
        <plasmid evidence="6 7">pSRC6</plasmid>
    </source>
</reference>